<name>A0ACC2GY65_DALPE</name>
<protein>
    <submittedName>
        <fullName evidence="1">Uncharacterized protein</fullName>
    </submittedName>
</protein>
<comment type="caution">
    <text evidence="1">The sequence shown here is derived from an EMBL/GenBank/DDBJ whole genome shotgun (WGS) entry which is preliminary data.</text>
</comment>
<keyword evidence="2" id="KW-1185">Reference proteome</keyword>
<dbReference type="EMBL" id="CM055735">
    <property type="protein sequence ID" value="KAJ8008553.1"/>
    <property type="molecule type" value="Genomic_DNA"/>
</dbReference>
<organism evidence="1 2">
    <name type="scientific">Dallia pectoralis</name>
    <name type="common">Alaska blackfish</name>
    <dbReference type="NCBI Taxonomy" id="75939"/>
    <lineage>
        <taxon>Eukaryota</taxon>
        <taxon>Metazoa</taxon>
        <taxon>Chordata</taxon>
        <taxon>Craniata</taxon>
        <taxon>Vertebrata</taxon>
        <taxon>Euteleostomi</taxon>
        <taxon>Actinopterygii</taxon>
        <taxon>Neopterygii</taxon>
        <taxon>Teleostei</taxon>
        <taxon>Protacanthopterygii</taxon>
        <taxon>Esociformes</taxon>
        <taxon>Umbridae</taxon>
        <taxon>Dallia</taxon>
    </lineage>
</organism>
<gene>
    <name evidence="1" type="ORF">DPEC_G00106090</name>
</gene>
<dbReference type="Proteomes" id="UP001157502">
    <property type="component" value="Chromosome 8"/>
</dbReference>
<evidence type="ECO:0000313" key="1">
    <source>
        <dbReference type="EMBL" id="KAJ8008553.1"/>
    </source>
</evidence>
<evidence type="ECO:0000313" key="2">
    <source>
        <dbReference type="Proteomes" id="UP001157502"/>
    </source>
</evidence>
<reference evidence="1" key="1">
    <citation type="submission" date="2021-05" db="EMBL/GenBank/DDBJ databases">
        <authorList>
            <person name="Pan Q."/>
            <person name="Jouanno E."/>
            <person name="Zahm M."/>
            <person name="Klopp C."/>
            <person name="Cabau C."/>
            <person name="Louis A."/>
            <person name="Berthelot C."/>
            <person name="Parey E."/>
            <person name="Roest Crollius H."/>
            <person name="Montfort J."/>
            <person name="Robinson-Rechavi M."/>
            <person name="Bouchez O."/>
            <person name="Lampietro C."/>
            <person name="Lopez Roques C."/>
            <person name="Donnadieu C."/>
            <person name="Postlethwait J."/>
            <person name="Bobe J."/>
            <person name="Dillon D."/>
            <person name="Chandos A."/>
            <person name="von Hippel F."/>
            <person name="Guiguen Y."/>
        </authorList>
    </citation>
    <scope>NUCLEOTIDE SEQUENCE</scope>
    <source>
        <strain evidence="1">YG-Jan2019</strain>
    </source>
</reference>
<sequence length="289" mass="32095">MEPELDGGTVDREVPINSVGRSLWPGFPRRSTCIHYPSVEQQRHKTKVTMCIHVLILLWLGVAFSLTPPTLGFSRGASPASCIEMSPGHIRTHPQDRHGSHVTLYTSASSYLPGDLVTVSTPSTAHYLPPKSSSPHPEPSPVPRRSHSDPLTPHWPLRSPTPHPIPQNHSLGPRPNPKTRRHPRPPEREAKVPNTVPSQSAWELGILLVCASVLGMVLAGGLRYICSRYCNKHTGVTLNDRERDYDRDRSHGDGLIHVQECGDLVRVRRIRENSFVLLAEYNLLTPPGN</sequence>
<proteinExistence type="predicted"/>
<accession>A0ACC2GY65</accession>